<proteinExistence type="predicted"/>
<dbReference type="eggNOG" id="arCOG02008">
    <property type="taxonomic scope" value="Archaea"/>
</dbReference>
<organism evidence="2 3">
    <name type="scientific">Thermoproteus tenax (strain ATCC 35583 / DSM 2078 / JCM 9277 / NBRC 100435 / Kra 1)</name>
    <dbReference type="NCBI Taxonomy" id="768679"/>
    <lineage>
        <taxon>Archaea</taxon>
        <taxon>Thermoproteota</taxon>
        <taxon>Thermoprotei</taxon>
        <taxon>Thermoproteales</taxon>
        <taxon>Thermoproteaceae</taxon>
        <taxon>Thermoproteus</taxon>
    </lineage>
</organism>
<dbReference type="PATRIC" id="fig|768679.9.peg.1404"/>
<gene>
    <name evidence="2" type="ordered locus">TTX_1387</name>
</gene>
<feature type="transmembrane region" description="Helical" evidence="1">
    <location>
        <begin position="106"/>
        <end position="127"/>
    </location>
</feature>
<evidence type="ECO:0000256" key="1">
    <source>
        <dbReference type="SAM" id="Phobius"/>
    </source>
</evidence>
<accession>G4RKC4</accession>
<keyword evidence="1" id="KW-0812">Transmembrane</keyword>
<protein>
    <recommendedName>
        <fullName evidence="4">DUF998 domain-containing protein</fullName>
    </recommendedName>
</protein>
<name>G4RKC4_THETK</name>
<sequence length="188" mass="19364">MPIKVFGLLLALGALQFIAVVQIASALYPGYSAWTNYISDLGNRSLAGPAVSSIFNSSALALGALTIASAYGLGRAAQRRALTTSTLALAGVGALGVGLFPEGTPHGLHTISALIAFLFGGLAVAFLGSYTPVPKALRMLGILMGAITLISLAAYVALGEPPIVERLIVYPILIYAAIYGLYVAARWA</sequence>
<dbReference type="STRING" id="768679.TTX_1387"/>
<dbReference type="Proteomes" id="UP000002654">
    <property type="component" value="Chromosome"/>
</dbReference>
<evidence type="ECO:0000313" key="3">
    <source>
        <dbReference type="Proteomes" id="UP000002654"/>
    </source>
</evidence>
<dbReference type="EMBL" id="FN869859">
    <property type="protein sequence ID" value="CCC82019.1"/>
    <property type="molecule type" value="Genomic_DNA"/>
</dbReference>
<dbReference type="GeneID" id="11262266"/>
<feature type="transmembrane region" description="Helical" evidence="1">
    <location>
        <begin position="81"/>
        <end position="100"/>
    </location>
</feature>
<dbReference type="PaxDb" id="768679-TTX_1387"/>
<keyword evidence="1" id="KW-0472">Membrane</keyword>
<dbReference type="RefSeq" id="WP_014127274.1">
    <property type="nucleotide sequence ID" value="NC_016070.1"/>
</dbReference>
<feature type="transmembrane region" description="Helical" evidence="1">
    <location>
        <begin position="139"/>
        <end position="156"/>
    </location>
</feature>
<reference evidence="2 3" key="1">
    <citation type="journal article" date="2011" name="PLoS ONE">
        <title>The complete genome sequence of Thermoproteus tenax: a physiologically versatile member of the Crenarchaeota.</title>
        <authorList>
            <person name="Siebers B."/>
            <person name="Zaparty M."/>
            <person name="Raddatz G."/>
            <person name="Tjaden B."/>
            <person name="Albers S.V."/>
            <person name="Bell S.D."/>
            <person name="Blombach F."/>
            <person name="Kletzin A."/>
            <person name="Kyrpides N."/>
            <person name="Lanz C."/>
            <person name="Plagens A."/>
            <person name="Rampp M."/>
            <person name="Rosinus A."/>
            <person name="von Jan M."/>
            <person name="Makarova K.S."/>
            <person name="Klenk H.P."/>
            <person name="Schuster S.C."/>
            <person name="Hensel R."/>
        </authorList>
    </citation>
    <scope>NUCLEOTIDE SEQUENCE [LARGE SCALE GENOMIC DNA]</scope>
    <source>
        <strain evidence="3">ATCC 35583 / DSM 2078 / JCM 9277 / NBRC 100435 / Kra 1</strain>
    </source>
</reference>
<dbReference type="InterPro" id="IPR009339">
    <property type="entry name" value="DUF998"/>
</dbReference>
<dbReference type="KEGG" id="ttn:TTX_1387"/>
<dbReference type="Pfam" id="PF06197">
    <property type="entry name" value="DUF998"/>
    <property type="match status" value="1"/>
</dbReference>
<evidence type="ECO:0008006" key="4">
    <source>
        <dbReference type="Google" id="ProtNLM"/>
    </source>
</evidence>
<evidence type="ECO:0000313" key="2">
    <source>
        <dbReference type="EMBL" id="CCC82019.1"/>
    </source>
</evidence>
<keyword evidence="1" id="KW-1133">Transmembrane helix</keyword>
<dbReference type="HOGENOM" id="CLU_080422_2_0_2"/>
<keyword evidence="3" id="KW-1185">Reference proteome</keyword>
<feature type="transmembrane region" description="Helical" evidence="1">
    <location>
        <begin position="50"/>
        <end position="74"/>
    </location>
</feature>
<feature type="transmembrane region" description="Helical" evidence="1">
    <location>
        <begin position="168"/>
        <end position="185"/>
    </location>
</feature>
<dbReference type="AlphaFoldDB" id="G4RKC4"/>
<dbReference type="OrthoDB" id="46160at2157"/>